<dbReference type="Proteomes" id="UP000008387">
    <property type="component" value="Chromosome"/>
</dbReference>
<feature type="coiled-coil region" evidence="1">
    <location>
        <begin position="303"/>
        <end position="330"/>
    </location>
</feature>
<evidence type="ECO:0000256" key="1">
    <source>
        <dbReference type="SAM" id="Coils"/>
    </source>
</evidence>
<dbReference type="AlphaFoldDB" id="F8KQN0"/>
<feature type="region of interest" description="Disordered" evidence="2">
    <location>
        <begin position="246"/>
        <end position="273"/>
    </location>
</feature>
<dbReference type="STRING" id="1002804.HBZC1_00480"/>
<feature type="domain" description="Phage-Barnase-EndoU-ColicinE5/D-RelE like nuclease 2" evidence="3">
    <location>
        <begin position="92"/>
        <end position="215"/>
    </location>
</feature>
<dbReference type="InterPro" id="IPR041110">
    <property type="entry name" value="PBECR2"/>
</dbReference>
<evidence type="ECO:0000313" key="5">
    <source>
        <dbReference type="Proteomes" id="UP000008387"/>
    </source>
</evidence>
<keyword evidence="5" id="KW-1185">Reference proteome</keyword>
<protein>
    <recommendedName>
        <fullName evidence="3">Phage-Barnase-EndoU-ColicinE5/D-RelE like nuclease 2 domain-containing protein</fullName>
    </recommendedName>
</protein>
<gene>
    <name evidence="4" type="ordered locus">HBZC1_00480</name>
</gene>
<keyword evidence="1" id="KW-0175">Coiled coil</keyword>
<dbReference type="KEGG" id="hbi:HBZC1_00480"/>
<name>F8KQN0_HELBC</name>
<dbReference type="Pfam" id="PF18810">
    <property type="entry name" value="PBECR2"/>
    <property type="match status" value="1"/>
</dbReference>
<reference evidence="4 5" key="1">
    <citation type="journal article" date="2011" name="J. Bacteriol.">
        <title>Genome sequence of Helicobacter bizzozeronii strain CIII-1, an isolate from human gastric mucosa.</title>
        <authorList>
            <person name="Schott T."/>
            <person name="Rossi M."/>
            <person name="Hanninen M.L."/>
        </authorList>
    </citation>
    <scope>NUCLEOTIDE SEQUENCE [LARGE SCALE GENOMIC DNA]</scope>
    <source>
        <strain evidence="4 5">CIII-1</strain>
    </source>
</reference>
<dbReference type="HOGENOM" id="CLU_526546_0_0_7"/>
<proteinExistence type="predicted"/>
<feature type="region of interest" description="Disordered" evidence="2">
    <location>
        <begin position="446"/>
        <end position="466"/>
    </location>
</feature>
<accession>F8KQN0</accession>
<organism evidence="4 5">
    <name type="scientific">Helicobacter bizzozeronii (strain CIII-1)</name>
    <dbReference type="NCBI Taxonomy" id="1002804"/>
    <lineage>
        <taxon>Bacteria</taxon>
        <taxon>Pseudomonadati</taxon>
        <taxon>Campylobacterota</taxon>
        <taxon>Epsilonproteobacteria</taxon>
        <taxon>Campylobacterales</taxon>
        <taxon>Helicobacteraceae</taxon>
        <taxon>Helicobacter</taxon>
    </lineage>
</organism>
<sequence length="517" mass="58314">MPRLAFEGVSAKKLTDVNVYDFAKELITSTQNPTQSVMRVASLLPELEKKSAQASQALANTPEMQILQRAQSRSVGGIKEGLETETITQQEWLKAFNLKSLDEPFIPKFSQEVQEALEPVLKGEQIKLTRGSLAKLAKRQREEFLPLIKPTLEEPNAVLDNGRGILFIKEFIDPDKNRYFMSVAKNYDGEWVFSSHIRKDFSAIKNEFARSKVLYTGFSGGEVAGASDILESGGTAIKPSDLQINTPPSHGSALNPISKNTKPPLKVQARPWGNGVSAEPEEIVKIVRQTFGPVAMQRLEFSIKHHKGQIGEYKEELKRLRTEHAQMLEGTHPYHTLDPEHNQAIIEAIKKRENTAKLVIESFQAKIQTAQNTLEAYRIWKEVKDNLTPLEELKINFYNTERLARENVAGASGNARLIERLQGEVSTQKYLAGLSEECAPLIEKHHNTPKKTTQHKQTAQNKRQLSHRSLDVFNNRQFTYCKFDRANAHSKFSMLDQVVGGYNNPINSHVVGGLYYR</sequence>
<evidence type="ECO:0000313" key="4">
    <source>
        <dbReference type="EMBL" id="CCB79034.1"/>
    </source>
</evidence>
<dbReference type="EMBL" id="FR871757">
    <property type="protein sequence ID" value="CCB79034.1"/>
    <property type="molecule type" value="Genomic_DNA"/>
</dbReference>
<evidence type="ECO:0000256" key="2">
    <source>
        <dbReference type="SAM" id="MobiDB-lite"/>
    </source>
</evidence>
<evidence type="ECO:0000259" key="3">
    <source>
        <dbReference type="Pfam" id="PF18810"/>
    </source>
</evidence>